<feature type="binding site" evidence="15">
    <location>
        <position position="251"/>
    </location>
    <ligand>
        <name>a divalent metal cation</name>
        <dbReference type="ChEBI" id="CHEBI:60240"/>
    </ligand>
</feature>
<evidence type="ECO:0000313" key="18">
    <source>
        <dbReference type="EMBL" id="CAG9761066.1"/>
    </source>
</evidence>
<evidence type="ECO:0000256" key="1">
    <source>
        <dbReference type="ARBA" id="ARBA00001589"/>
    </source>
</evidence>
<evidence type="ECO:0000256" key="2">
    <source>
        <dbReference type="ARBA" id="ARBA00001913"/>
    </source>
</evidence>
<evidence type="ECO:0000256" key="15">
    <source>
        <dbReference type="PIRSR" id="PIRSR605511-2"/>
    </source>
</evidence>
<feature type="domain" description="SMP-30/Gluconolactonase/LRE-like region" evidence="17">
    <location>
        <begin position="52"/>
        <end position="310"/>
    </location>
</feature>
<dbReference type="AlphaFoldDB" id="A0A9N9MG37"/>
<feature type="binding site" evidence="15">
    <location>
        <position position="198"/>
    </location>
    <ligand>
        <name>a divalent metal cation</name>
        <dbReference type="ChEBI" id="CHEBI:60240"/>
    </ligand>
</feature>
<feature type="binding site" evidence="15">
    <location>
        <position position="144"/>
    </location>
    <ligand>
        <name>substrate</name>
    </ligand>
</feature>
<evidence type="ECO:0000256" key="12">
    <source>
        <dbReference type="ARBA" id="ARBA00022837"/>
    </source>
</evidence>
<comment type="catalytic activity">
    <reaction evidence="1">
        <text>D-glucono-1,5-lactone + H2O = D-gluconate + H(+)</text>
        <dbReference type="Rhea" id="RHEA:10440"/>
        <dbReference type="ChEBI" id="CHEBI:15377"/>
        <dbReference type="ChEBI" id="CHEBI:15378"/>
        <dbReference type="ChEBI" id="CHEBI:16217"/>
        <dbReference type="ChEBI" id="CHEBI:18391"/>
        <dbReference type="EC" id="3.1.1.17"/>
    </reaction>
</comment>
<dbReference type="Proteomes" id="UP001152799">
    <property type="component" value="Chromosome 1"/>
</dbReference>
<comment type="cofactor">
    <cofactor evidence="2">
        <name>Ca(2+)</name>
        <dbReference type="ChEBI" id="CHEBI:29108"/>
    </cofactor>
</comment>
<dbReference type="InterPro" id="IPR005511">
    <property type="entry name" value="SMP-30"/>
</dbReference>
<keyword evidence="15" id="KW-0862">Zinc</keyword>
<dbReference type="Pfam" id="PF08450">
    <property type="entry name" value="SGL"/>
    <property type="match status" value="1"/>
</dbReference>
<evidence type="ECO:0000313" key="19">
    <source>
        <dbReference type="Proteomes" id="UP001152799"/>
    </source>
</evidence>
<evidence type="ECO:0000259" key="17">
    <source>
        <dbReference type="Pfam" id="PF08450"/>
    </source>
</evidence>
<gene>
    <name evidence="18" type="ORF">CEUTPL_LOCUS1777</name>
</gene>
<dbReference type="GO" id="GO:0004341">
    <property type="term" value="F:gluconolactonase activity"/>
    <property type="evidence" value="ECO:0007669"/>
    <property type="project" value="UniProtKB-EC"/>
</dbReference>
<dbReference type="EMBL" id="OU892277">
    <property type="protein sequence ID" value="CAG9761066.1"/>
    <property type="molecule type" value="Genomic_DNA"/>
</dbReference>
<dbReference type="PANTHER" id="PTHR10907">
    <property type="entry name" value="REGUCALCIN"/>
    <property type="match status" value="1"/>
</dbReference>
<evidence type="ECO:0000256" key="6">
    <source>
        <dbReference type="ARBA" id="ARBA00008853"/>
    </source>
</evidence>
<dbReference type="FunFam" id="2.120.10.30:FF:000027">
    <property type="entry name" value="Regucalcin homologue"/>
    <property type="match status" value="1"/>
</dbReference>
<evidence type="ECO:0000256" key="13">
    <source>
        <dbReference type="ARBA" id="ARBA00032464"/>
    </source>
</evidence>
<evidence type="ECO:0000256" key="16">
    <source>
        <dbReference type="SAM" id="SignalP"/>
    </source>
</evidence>
<comment type="cofactor">
    <cofactor evidence="4">
        <name>Mg(2+)</name>
        <dbReference type="ChEBI" id="CHEBI:18420"/>
    </cofactor>
</comment>
<dbReference type="OrthoDB" id="423498at2759"/>
<proteinExistence type="inferred from homology"/>
<feature type="binding site" evidence="15">
    <location>
        <position position="162"/>
    </location>
    <ligand>
        <name>substrate</name>
    </ligand>
</feature>
<keyword evidence="9" id="KW-0963">Cytoplasm</keyword>
<organism evidence="18 19">
    <name type="scientific">Ceutorhynchus assimilis</name>
    <name type="common">cabbage seed weevil</name>
    <dbReference type="NCBI Taxonomy" id="467358"/>
    <lineage>
        <taxon>Eukaryota</taxon>
        <taxon>Metazoa</taxon>
        <taxon>Ecdysozoa</taxon>
        <taxon>Arthropoda</taxon>
        <taxon>Hexapoda</taxon>
        <taxon>Insecta</taxon>
        <taxon>Pterygota</taxon>
        <taxon>Neoptera</taxon>
        <taxon>Endopterygota</taxon>
        <taxon>Coleoptera</taxon>
        <taxon>Polyphaga</taxon>
        <taxon>Cucujiformia</taxon>
        <taxon>Curculionidae</taxon>
        <taxon>Ceutorhynchinae</taxon>
        <taxon>Ceutorhynchus</taxon>
    </lineage>
</organism>
<evidence type="ECO:0000256" key="14">
    <source>
        <dbReference type="PIRSR" id="PIRSR605511-1"/>
    </source>
</evidence>
<dbReference type="GO" id="GO:0005737">
    <property type="term" value="C:cytoplasm"/>
    <property type="evidence" value="ECO:0007669"/>
    <property type="project" value="UniProtKB-SubCell"/>
</dbReference>
<comment type="similarity">
    <text evidence="6">Belongs to the SMP-30/CGR1 family.</text>
</comment>
<dbReference type="SUPFAM" id="SSF63829">
    <property type="entry name" value="Calcium-dependent phosphotriesterase"/>
    <property type="match status" value="1"/>
</dbReference>
<feature type="binding site" evidence="15">
    <location>
        <position position="53"/>
    </location>
    <ligand>
        <name>a divalent metal cation</name>
        <dbReference type="ChEBI" id="CHEBI:60240"/>
    </ligand>
</feature>
<keyword evidence="19" id="KW-1185">Reference proteome</keyword>
<evidence type="ECO:0000256" key="11">
    <source>
        <dbReference type="ARBA" id="ARBA00022801"/>
    </source>
</evidence>
<keyword evidence="12" id="KW-0106">Calcium</keyword>
<evidence type="ECO:0000256" key="10">
    <source>
        <dbReference type="ARBA" id="ARBA00022723"/>
    </source>
</evidence>
<evidence type="ECO:0000256" key="8">
    <source>
        <dbReference type="ARBA" id="ARBA00016808"/>
    </source>
</evidence>
<comment type="subcellular location">
    <subcellularLocation>
        <location evidence="5">Cytoplasm</location>
    </subcellularLocation>
</comment>
<evidence type="ECO:0000256" key="3">
    <source>
        <dbReference type="ARBA" id="ARBA00001936"/>
    </source>
</evidence>
<evidence type="ECO:0000256" key="4">
    <source>
        <dbReference type="ARBA" id="ARBA00001946"/>
    </source>
</evidence>
<accession>A0A9N9MG37</accession>
<evidence type="ECO:0000256" key="7">
    <source>
        <dbReference type="ARBA" id="ARBA00013227"/>
    </source>
</evidence>
<feature type="chain" id="PRO_5040182534" description="Regucalcin" evidence="16">
    <location>
        <begin position="21"/>
        <end position="408"/>
    </location>
</feature>
<dbReference type="Gene3D" id="2.120.10.30">
    <property type="entry name" value="TolB, C-terminal domain"/>
    <property type="match status" value="1"/>
</dbReference>
<dbReference type="InterPro" id="IPR013658">
    <property type="entry name" value="SGL"/>
</dbReference>
<keyword evidence="10 15" id="KW-0479">Metal-binding</keyword>
<name>A0A9N9MG37_9CUCU</name>
<comment type="cofactor">
    <cofactor evidence="3">
        <name>Mn(2+)</name>
        <dbReference type="ChEBI" id="CHEBI:29035"/>
    </cofactor>
</comment>
<reference evidence="18" key="1">
    <citation type="submission" date="2022-01" db="EMBL/GenBank/DDBJ databases">
        <authorList>
            <person name="King R."/>
        </authorList>
    </citation>
    <scope>NUCLEOTIDE SEQUENCE</scope>
</reference>
<feature type="binding site" evidence="15">
    <location>
        <position position="142"/>
    </location>
    <ligand>
        <name>substrate</name>
    </ligand>
</feature>
<sequence length="408" mass="46038">MLRFVLLMSFFFSFCLSVKSQNISKDSHAALSSTPNFDSPSVYQVTQPVDHSEGPMWDGRKNILYYVDIHSGRVLSYNYNTKKVNFITLKGAVTPVIPAKNNENILLVGLDRSLVALEWDGENELGTQRTLTTVSQQFPQSRFNDGKADKRGRVWIGTMGHENAQTRSLDSNQGILYKMTRDSLIRPRVEVAPVNISNGLSWNKANNKMYYIDTPTRKVMEYDYDDEKGEISNPRIAVDITKYTTLTGNPDGMTIDQDDNLWIALYSGGSVIRVNPKNGQLLQVVPIPARDVTSVMWGGPNLDILFVTTSRLHLTENERKVFPAAGSVFAVTNLKRKGTQTYYADLVDSVRRSNLIDAILQNTNELFAPAPEDVNNYLTVDNSQKKRTVEKEDVPFWMAMINTIRSIF</sequence>
<dbReference type="PRINTS" id="PR01790">
    <property type="entry name" value="SMP30FAMILY"/>
</dbReference>
<dbReference type="InterPro" id="IPR011042">
    <property type="entry name" value="6-blade_b-propeller_TolB-like"/>
</dbReference>
<dbReference type="GO" id="GO:0005509">
    <property type="term" value="F:calcium ion binding"/>
    <property type="evidence" value="ECO:0007669"/>
    <property type="project" value="InterPro"/>
</dbReference>
<dbReference type="EC" id="3.1.1.17" evidence="7"/>
<dbReference type="InterPro" id="IPR008367">
    <property type="entry name" value="Regucalcin"/>
</dbReference>
<keyword evidence="11" id="KW-0378">Hydrolase</keyword>
<protein>
    <recommendedName>
        <fullName evidence="8">Regucalcin</fullName>
        <ecNumber evidence="7">3.1.1.17</ecNumber>
    </recommendedName>
    <alternativeName>
        <fullName evidence="13">Gluconolactonase</fullName>
    </alternativeName>
</protein>
<evidence type="ECO:0000256" key="9">
    <source>
        <dbReference type="ARBA" id="ARBA00022490"/>
    </source>
</evidence>
<dbReference type="PRINTS" id="PR01791">
    <property type="entry name" value="REGUCALCIN"/>
</dbReference>
<dbReference type="PANTHER" id="PTHR10907:SF47">
    <property type="entry name" value="REGUCALCIN"/>
    <property type="match status" value="1"/>
</dbReference>
<keyword evidence="16" id="KW-0732">Signal</keyword>
<evidence type="ECO:0000256" key="5">
    <source>
        <dbReference type="ARBA" id="ARBA00004496"/>
    </source>
</evidence>
<comment type="cofactor">
    <cofactor evidence="15">
        <name>Zn(2+)</name>
        <dbReference type="ChEBI" id="CHEBI:29105"/>
    </cofactor>
    <text evidence="15">Binds 1 divalent metal cation per subunit.</text>
</comment>
<dbReference type="GO" id="GO:0030234">
    <property type="term" value="F:enzyme regulator activity"/>
    <property type="evidence" value="ECO:0007669"/>
    <property type="project" value="InterPro"/>
</dbReference>
<feature type="signal peptide" evidence="16">
    <location>
        <begin position="1"/>
        <end position="20"/>
    </location>
</feature>
<feature type="active site" description="Proton donor/acceptor" evidence="14">
    <location>
        <position position="251"/>
    </location>
</feature>
<dbReference type="GO" id="GO:0019853">
    <property type="term" value="P:L-ascorbic acid biosynthetic process"/>
    <property type="evidence" value="ECO:0007669"/>
    <property type="project" value="TreeGrafter"/>
</dbReference>